<dbReference type="EMBL" id="CM055739">
    <property type="protein sequence ID" value="KAJ8004236.1"/>
    <property type="molecule type" value="Genomic_DNA"/>
</dbReference>
<reference evidence="1" key="1">
    <citation type="submission" date="2021-05" db="EMBL/GenBank/DDBJ databases">
        <authorList>
            <person name="Pan Q."/>
            <person name="Jouanno E."/>
            <person name="Zahm M."/>
            <person name="Klopp C."/>
            <person name="Cabau C."/>
            <person name="Louis A."/>
            <person name="Berthelot C."/>
            <person name="Parey E."/>
            <person name="Roest Crollius H."/>
            <person name="Montfort J."/>
            <person name="Robinson-Rechavi M."/>
            <person name="Bouchez O."/>
            <person name="Lampietro C."/>
            <person name="Lopez Roques C."/>
            <person name="Donnadieu C."/>
            <person name="Postlethwait J."/>
            <person name="Bobe J."/>
            <person name="Dillon D."/>
            <person name="Chandos A."/>
            <person name="von Hippel F."/>
            <person name="Guiguen Y."/>
        </authorList>
    </citation>
    <scope>NUCLEOTIDE SEQUENCE</scope>
    <source>
        <strain evidence="1">YG-Jan2019</strain>
    </source>
</reference>
<dbReference type="Proteomes" id="UP001157502">
    <property type="component" value="Chromosome 12"/>
</dbReference>
<protein>
    <submittedName>
        <fullName evidence="1">Uncharacterized protein</fullName>
    </submittedName>
</protein>
<gene>
    <name evidence="1" type="ORF">DPEC_G00156710</name>
</gene>
<evidence type="ECO:0000313" key="2">
    <source>
        <dbReference type="Proteomes" id="UP001157502"/>
    </source>
</evidence>
<keyword evidence="2" id="KW-1185">Reference proteome</keyword>
<evidence type="ECO:0000313" key="1">
    <source>
        <dbReference type="EMBL" id="KAJ8004236.1"/>
    </source>
</evidence>
<organism evidence="1 2">
    <name type="scientific">Dallia pectoralis</name>
    <name type="common">Alaska blackfish</name>
    <dbReference type="NCBI Taxonomy" id="75939"/>
    <lineage>
        <taxon>Eukaryota</taxon>
        <taxon>Metazoa</taxon>
        <taxon>Chordata</taxon>
        <taxon>Craniata</taxon>
        <taxon>Vertebrata</taxon>
        <taxon>Euteleostomi</taxon>
        <taxon>Actinopterygii</taxon>
        <taxon>Neopterygii</taxon>
        <taxon>Teleostei</taxon>
        <taxon>Protacanthopterygii</taxon>
        <taxon>Esociformes</taxon>
        <taxon>Umbridae</taxon>
        <taxon>Dallia</taxon>
    </lineage>
</organism>
<comment type="caution">
    <text evidence="1">The sequence shown here is derived from an EMBL/GenBank/DDBJ whole genome shotgun (WGS) entry which is preliminary data.</text>
</comment>
<name>A0ACC2GL37_DALPE</name>
<accession>A0ACC2GL37</accession>
<sequence length="691" mass="76635">MEFACSHVVCNWRQESEELRSSLGMYPFNPRGKQETSIPETPCRLSVTEHTYDNRISVIPQTDPGIMPPPIPPRWFGSQKEPQPRFLPILPPTRAELAPSPSLLTSLPKPLSNLSPPLPPRDQEFQNESIRLKANVNVLSLSVGHLVDISKATSLQSTQKPVVHCGKCNAALSSLSSVQNKHDPAVWQCEFCGKENIISNLDLRASSKMGTKVQGTPSGRDLIYIPIQTDQDYQNLEDVMVVFCVDISGSMSVTSEVARGNAMRSPTYVSRLQSIQDALQRALSSLLQTSPHRRVAMVTFNDEVVVYGDGSGIPVTLSDWALVDYDYLRLQGQQYNTPHCIAESYQHLTQRVKELREHGATALGPAALVSIAMASRYVGSKVILCTDGRANTGLGEMENTIVLSSDQSPYFYRQLANEAANSGVIVSVMTFEGTECRLSEVGLLADQTGGRVNIVNIGTVATEIQSALADNILATGVKAMLIAADGVYFPYEDESNHRLVREIGNVTEAVEITFQFACKPENVESLMRREKLPFQLQLFFTTRDQQRVTRIITEQRRVTTSSWVWAGSLNMSVLGVHCAQLCARLTIEGRVHEAQRLLRAQQDLLKDINEQRPDSKEDSIYGNWIRSMTTICDDLTTESHALSDEAAKVVYQMKRASSVDQRLRKETNTVNSSSELVKFVSHDQHMGSDST</sequence>
<proteinExistence type="predicted"/>